<gene>
    <name evidence="1" type="ORF">ACFPWU_00835</name>
</gene>
<sequence length="128" mass="14426">MDSAEPSVLVPAERPFDEQATTAHVVAENLPAVLVGDTAGTAWDDVVRRAAALDGNDWEGWCDGRAVDRFATIVEELLDTSVRRDEACRSPWSRWHGGGTRTWRSRNAACAWRCRTIGSWWRWTIPTW</sequence>
<keyword evidence="2" id="KW-1185">Reference proteome</keyword>
<reference evidence="2" key="1">
    <citation type="journal article" date="2019" name="Int. J. Syst. Evol. Microbiol.">
        <title>The Global Catalogue of Microorganisms (GCM) 10K type strain sequencing project: providing services to taxonomists for standard genome sequencing and annotation.</title>
        <authorList>
            <consortium name="The Broad Institute Genomics Platform"/>
            <consortium name="The Broad Institute Genome Sequencing Center for Infectious Disease"/>
            <person name="Wu L."/>
            <person name="Ma J."/>
        </authorList>
    </citation>
    <scope>NUCLEOTIDE SEQUENCE [LARGE SCALE GENOMIC DNA]</scope>
    <source>
        <strain evidence="2">DFY28</strain>
    </source>
</reference>
<dbReference type="EMBL" id="JBHSQI010000001">
    <property type="protein sequence ID" value="MFC6152214.1"/>
    <property type="molecule type" value="Genomic_DNA"/>
</dbReference>
<dbReference type="RefSeq" id="WP_206611409.1">
    <property type="nucleotide sequence ID" value="NZ_CP034929.1"/>
</dbReference>
<evidence type="ECO:0000313" key="1">
    <source>
        <dbReference type="EMBL" id="MFC6152214.1"/>
    </source>
</evidence>
<dbReference type="Proteomes" id="UP001596098">
    <property type="component" value="Unassembled WGS sequence"/>
</dbReference>
<accession>A0ABW1QUF9</accession>
<comment type="caution">
    <text evidence="1">The sequence shown here is derived from an EMBL/GenBank/DDBJ whole genome shotgun (WGS) entry which is preliminary data.</text>
</comment>
<evidence type="ECO:0000313" key="2">
    <source>
        <dbReference type="Proteomes" id="UP001596098"/>
    </source>
</evidence>
<organism evidence="1 2">
    <name type="scientific">Nocardioides yefusunii</name>
    <dbReference type="NCBI Taxonomy" id="2500546"/>
    <lineage>
        <taxon>Bacteria</taxon>
        <taxon>Bacillati</taxon>
        <taxon>Actinomycetota</taxon>
        <taxon>Actinomycetes</taxon>
        <taxon>Propionibacteriales</taxon>
        <taxon>Nocardioidaceae</taxon>
        <taxon>Nocardioides</taxon>
    </lineage>
</organism>
<protein>
    <submittedName>
        <fullName evidence="1">Uncharacterized protein</fullName>
    </submittedName>
</protein>
<name>A0ABW1QUF9_9ACTN</name>
<proteinExistence type="predicted"/>